<name>A0A553RIV9_9TELE</name>
<dbReference type="GO" id="GO:0046872">
    <property type="term" value="F:metal ion binding"/>
    <property type="evidence" value="ECO:0007669"/>
    <property type="project" value="UniProtKB-KW"/>
</dbReference>
<keyword evidence="8 14" id="KW-0472">Membrane</keyword>
<sequence>MTARLREFSAANLSYQYVPGPVGLSLRVHCDLAMMTELSLEDSQRRKRKKSLEPSRRHVVHPGQGTRSREVVILCQTTGFDQRPTPFGRDPELDGNKIYEIVRPVKLHELQKRDVNSRPERVKYTMRLDGRDIEFHLQKNNGILTKDYSETFYTEEGKLVTKTPEDLDLCYYHGKIANDSESSVSMSTCDGLRGYFQTAEQRFLIEPLSENSDGDHGVFRFEDVNDDTPRVCGVTNTSWDENSDGAPPRILKTRSRSSGPTLFQQQKYIEFFLVADNREYKRMDSDIEKLRKRVFEIINFINNVYKEINTFVALTGLEVWTDSDKITVSPVAGETLDSFTKWRNSELKKRQQHDNAHLLSAIDLDGATVGLAYIGTLCASYSTGIIQDHSTKAIAVGATMAHEMGHNLGMNHDSSSCVCSDSSCIMTAALRHLISYQGYGVPLNLPWMKYWTNTEQIQPLRVCLRSGFIPQHFSSCSTDFYKDYLNSKSPECLLNKPKAKELIQPAVCGNGFAEVGEDCDCGTVQECKNPCCNATTCKLTEGSQCASGECCEYCKIMSPSHVCRPKNDDCDLPESCTGKSAECPEDVFTVNGLPCKNGKGYCYNGLCPMREEQCIKMWGPTAIVAREYCYNQNVRAESYAYCKRNGNTYIGCQRQDVMCGKLFCENGNENPNYGRSVTFSNCKATFYSNADEDYGQVDTGTKCGEGLVCSQNECVDLETAYKATNCSAKCKGHGVCDHRLECRCELGWLPPDCEKTDASGLSKGVTIAISVAVCALIGTLGAIGLGVFCKRRKHTPPSRLFVHLLQGFETRICRGLSSK</sequence>
<keyword evidence="6 12" id="KW-0862">Zinc</keyword>
<evidence type="ECO:0000256" key="10">
    <source>
        <dbReference type="PROSITE-ProRule" id="PRU00068"/>
    </source>
</evidence>
<dbReference type="Gene3D" id="3.40.390.10">
    <property type="entry name" value="Collagenase (Catalytic Domain)"/>
    <property type="match status" value="1"/>
</dbReference>
<keyword evidence="3 14" id="KW-0812">Transmembrane</keyword>
<evidence type="ECO:0000259" key="16">
    <source>
        <dbReference type="PROSITE" id="PS50214"/>
    </source>
</evidence>
<comment type="caution">
    <text evidence="18">The sequence shown here is derived from an EMBL/GenBank/DDBJ whole genome shotgun (WGS) entry which is preliminary data.</text>
</comment>
<dbReference type="PROSITE" id="PS50215">
    <property type="entry name" value="ADAM_MEPRO"/>
    <property type="match status" value="1"/>
</dbReference>
<evidence type="ECO:0000256" key="8">
    <source>
        <dbReference type="ARBA" id="ARBA00023136"/>
    </source>
</evidence>
<dbReference type="SMART" id="SM00050">
    <property type="entry name" value="DISIN"/>
    <property type="match status" value="1"/>
</dbReference>
<evidence type="ECO:0000256" key="3">
    <source>
        <dbReference type="ARBA" id="ARBA00022692"/>
    </source>
</evidence>
<dbReference type="Pfam" id="PF01421">
    <property type="entry name" value="Reprolysin"/>
    <property type="match status" value="1"/>
</dbReference>
<feature type="active site" evidence="12">
    <location>
        <position position="403"/>
    </location>
</feature>
<evidence type="ECO:0000256" key="7">
    <source>
        <dbReference type="ARBA" id="ARBA00022989"/>
    </source>
</evidence>
<keyword evidence="7 14" id="KW-1133">Transmembrane helix</keyword>
<keyword evidence="19" id="KW-1185">Reference proteome</keyword>
<evidence type="ECO:0000256" key="13">
    <source>
        <dbReference type="SAM" id="MobiDB-lite"/>
    </source>
</evidence>
<dbReference type="InterPro" id="IPR000742">
    <property type="entry name" value="EGF"/>
</dbReference>
<keyword evidence="11" id="KW-0245">EGF-like domain</keyword>
<dbReference type="PROSITE" id="PS01186">
    <property type="entry name" value="EGF_2"/>
    <property type="match status" value="1"/>
</dbReference>
<gene>
    <name evidence="18" type="ORF">DNTS_031905</name>
</gene>
<dbReference type="OrthoDB" id="5951731at2759"/>
<evidence type="ECO:0000313" key="18">
    <source>
        <dbReference type="EMBL" id="TRZ02122.1"/>
    </source>
</evidence>
<accession>A0A553RIV9</accession>
<dbReference type="Pfam" id="PF08516">
    <property type="entry name" value="ADAM_CR"/>
    <property type="match status" value="1"/>
</dbReference>
<evidence type="ECO:0000259" key="15">
    <source>
        <dbReference type="PROSITE" id="PS50026"/>
    </source>
</evidence>
<dbReference type="PROSITE" id="PS50026">
    <property type="entry name" value="EGF_3"/>
    <property type="match status" value="1"/>
</dbReference>
<evidence type="ECO:0000256" key="1">
    <source>
        <dbReference type="ARBA" id="ARBA00001947"/>
    </source>
</evidence>
<proteinExistence type="predicted"/>
<protein>
    <recommendedName>
        <fullName evidence="20">Disintegrin domain-containing protein</fullName>
    </recommendedName>
</protein>
<dbReference type="InterPro" id="IPR034027">
    <property type="entry name" value="Reprolysin_adamalysin"/>
</dbReference>
<dbReference type="Proteomes" id="UP000316079">
    <property type="component" value="Unassembled WGS sequence"/>
</dbReference>
<dbReference type="STRING" id="623744.A0A553RIV9"/>
<evidence type="ECO:0000256" key="11">
    <source>
        <dbReference type="PROSITE-ProRule" id="PRU00076"/>
    </source>
</evidence>
<evidence type="ECO:0000256" key="14">
    <source>
        <dbReference type="SAM" id="Phobius"/>
    </source>
</evidence>
<dbReference type="InterPro" id="IPR024079">
    <property type="entry name" value="MetalloPept_cat_dom_sf"/>
</dbReference>
<dbReference type="InterPro" id="IPR036436">
    <property type="entry name" value="Disintegrin_dom_sf"/>
</dbReference>
<dbReference type="AlphaFoldDB" id="A0A553RIV9"/>
<comment type="subcellular location">
    <subcellularLocation>
        <location evidence="2">Membrane</location>
        <topology evidence="2">Single-pass membrane protein</topology>
    </subcellularLocation>
</comment>
<feature type="binding site" evidence="12">
    <location>
        <position position="402"/>
    </location>
    <ligand>
        <name>Zn(2+)</name>
        <dbReference type="ChEBI" id="CHEBI:29105"/>
        <note>catalytic</note>
    </ligand>
</feature>
<feature type="region of interest" description="Disordered" evidence="13">
    <location>
        <begin position="234"/>
        <end position="256"/>
    </location>
</feature>
<feature type="domain" description="Disintegrin" evidence="16">
    <location>
        <begin position="505"/>
        <end position="591"/>
    </location>
</feature>
<dbReference type="SUPFAM" id="SSF55486">
    <property type="entry name" value="Metalloproteases ('zincins'), catalytic domain"/>
    <property type="match status" value="1"/>
</dbReference>
<dbReference type="GO" id="GO:0006508">
    <property type="term" value="P:proteolysis"/>
    <property type="evidence" value="ECO:0007669"/>
    <property type="project" value="InterPro"/>
</dbReference>
<reference evidence="18 19" key="1">
    <citation type="journal article" date="2019" name="Sci. Data">
        <title>Hybrid genome assembly and annotation of Danionella translucida.</title>
        <authorList>
            <person name="Kadobianskyi M."/>
            <person name="Schulze L."/>
            <person name="Schuelke M."/>
            <person name="Judkewitz B."/>
        </authorList>
    </citation>
    <scope>NUCLEOTIDE SEQUENCE [LARGE SCALE GENOMIC DNA]</scope>
    <source>
        <strain evidence="18 19">Bolton</strain>
    </source>
</reference>
<dbReference type="FunFam" id="4.10.70.10:FF:000001">
    <property type="entry name" value="Disintegrin and metalloproteinase domain-containing protein 22"/>
    <property type="match status" value="1"/>
</dbReference>
<feature type="disulfide bond" evidence="11">
    <location>
        <begin position="744"/>
        <end position="753"/>
    </location>
</feature>
<evidence type="ECO:0000256" key="2">
    <source>
        <dbReference type="ARBA" id="ARBA00004167"/>
    </source>
</evidence>
<dbReference type="FunFam" id="3.40.390.10:FF:000002">
    <property type="entry name" value="Disintegrin and metalloproteinase domain-containing protein 22"/>
    <property type="match status" value="1"/>
</dbReference>
<feature type="transmembrane region" description="Helical" evidence="14">
    <location>
        <begin position="765"/>
        <end position="789"/>
    </location>
</feature>
<feature type="disulfide bond" evidence="11">
    <location>
        <begin position="726"/>
        <end position="736"/>
    </location>
</feature>
<dbReference type="Gene3D" id="4.10.70.10">
    <property type="entry name" value="Disintegrin domain"/>
    <property type="match status" value="1"/>
</dbReference>
<feature type="binding site" evidence="12">
    <location>
        <position position="412"/>
    </location>
    <ligand>
        <name>Zn(2+)</name>
        <dbReference type="ChEBI" id="CHEBI:29105"/>
        <note>catalytic</note>
    </ligand>
</feature>
<dbReference type="InterPro" id="IPR002870">
    <property type="entry name" value="Peptidase_M12B_N"/>
</dbReference>
<dbReference type="InterPro" id="IPR001590">
    <property type="entry name" value="Peptidase_M12B"/>
</dbReference>
<feature type="domain" description="Peptidase M12B" evidence="17">
    <location>
        <begin position="267"/>
        <end position="497"/>
    </location>
</feature>
<dbReference type="InterPro" id="IPR006586">
    <property type="entry name" value="ADAM_Cys-rich"/>
</dbReference>
<keyword evidence="4 12" id="KW-0479">Metal-binding</keyword>
<dbReference type="SUPFAM" id="SSF57552">
    <property type="entry name" value="Blood coagulation inhibitor (disintegrin)"/>
    <property type="match status" value="1"/>
</dbReference>
<evidence type="ECO:0000256" key="12">
    <source>
        <dbReference type="PROSITE-ProRule" id="PRU00276"/>
    </source>
</evidence>
<feature type="disulfide bond" evidence="12">
    <location>
        <begin position="419"/>
        <end position="424"/>
    </location>
</feature>
<keyword evidence="5" id="KW-0378">Hydrolase</keyword>
<comment type="caution">
    <text evidence="11">Lacks conserved residue(s) required for the propagation of feature annotation.</text>
</comment>
<comment type="cofactor">
    <cofactor evidence="1">
        <name>Zn(2+)</name>
        <dbReference type="ChEBI" id="CHEBI:29105"/>
    </cofactor>
</comment>
<dbReference type="GO" id="GO:0004222">
    <property type="term" value="F:metalloendopeptidase activity"/>
    <property type="evidence" value="ECO:0007669"/>
    <property type="project" value="InterPro"/>
</dbReference>
<feature type="disulfide bond" evidence="10">
    <location>
        <begin position="563"/>
        <end position="583"/>
    </location>
</feature>
<organism evidence="18 19">
    <name type="scientific">Danionella cerebrum</name>
    <dbReference type="NCBI Taxonomy" id="2873325"/>
    <lineage>
        <taxon>Eukaryota</taxon>
        <taxon>Metazoa</taxon>
        <taxon>Chordata</taxon>
        <taxon>Craniata</taxon>
        <taxon>Vertebrata</taxon>
        <taxon>Euteleostomi</taxon>
        <taxon>Actinopterygii</taxon>
        <taxon>Neopterygii</taxon>
        <taxon>Teleostei</taxon>
        <taxon>Ostariophysi</taxon>
        <taxon>Cypriniformes</taxon>
        <taxon>Danionidae</taxon>
        <taxon>Danioninae</taxon>
        <taxon>Danionella</taxon>
    </lineage>
</organism>
<evidence type="ECO:0000256" key="4">
    <source>
        <dbReference type="ARBA" id="ARBA00022723"/>
    </source>
</evidence>
<dbReference type="PRINTS" id="PR00289">
    <property type="entry name" value="DISINTEGRIN"/>
</dbReference>
<dbReference type="PANTHER" id="PTHR11905:SF32">
    <property type="entry name" value="DISINTEGRIN AND METALLOPROTEINASE DOMAIN-CONTAINING PROTEIN 28"/>
    <property type="match status" value="1"/>
</dbReference>
<feature type="domain" description="EGF-like" evidence="15">
    <location>
        <begin position="722"/>
        <end position="754"/>
    </location>
</feature>
<dbReference type="SMART" id="SM00608">
    <property type="entry name" value="ACR"/>
    <property type="match status" value="1"/>
</dbReference>
<evidence type="ECO:0000259" key="17">
    <source>
        <dbReference type="PROSITE" id="PS50215"/>
    </source>
</evidence>
<keyword evidence="9 11" id="KW-1015">Disulfide bond</keyword>
<evidence type="ECO:0000313" key="19">
    <source>
        <dbReference type="Proteomes" id="UP000316079"/>
    </source>
</evidence>
<dbReference type="CDD" id="cd04269">
    <property type="entry name" value="ZnMc_adamalysin_II_like"/>
    <property type="match status" value="1"/>
</dbReference>
<dbReference type="EMBL" id="SRMA01024008">
    <property type="protein sequence ID" value="TRZ02122.1"/>
    <property type="molecule type" value="Genomic_DNA"/>
</dbReference>
<dbReference type="InterPro" id="IPR001762">
    <property type="entry name" value="Disintegrin_dom"/>
</dbReference>
<feature type="region of interest" description="Disordered" evidence="13">
    <location>
        <begin position="40"/>
        <end position="64"/>
    </location>
</feature>
<dbReference type="Pfam" id="PF00200">
    <property type="entry name" value="Disintegrin"/>
    <property type="match status" value="1"/>
</dbReference>
<dbReference type="PANTHER" id="PTHR11905">
    <property type="entry name" value="ADAM A DISINTEGRIN AND METALLOPROTEASE DOMAIN"/>
    <property type="match status" value="1"/>
</dbReference>
<dbReference type="Pfam" id="PF01562">
    <property type="entry name" value="Pep_M12B_propep"/>
    <property type="match status" value="1"/>
</dbReference>
<evidence type="ECO:0000256" key="6">
    <source>
        <dbReference type="ARBA" id="ARBA00022833"/>
    </source>
</evidence>
<feature type="binding site" evidence="12">
    <location>
        <position position="406"/>
    </location>
    <ligand>
        <name>Zn(2+)</name>
        <dbReference type="ChEBI" id="CHEBI:29105"/>
        <note>catalytic</note>
    </ligand>
</feature>
<evidence type="ECO:0000256" key="9">
    <source>
        <dbReference type="ARBA" id="ARBA00023157"/>
    </source>
</evidence>
<dbReference type="PROSITE" id="PS50214">
    <property type="entry name" value="DISINTEGRIN_2"/>
    <property type="match status" value="1"/>
</dbReference>
<dbReference type="GO" id="GO:0005886">
    <property type="term" value="C:plasma membrane"/>
    <property type="evidence" value="ECO:0007669"/>
    <property type="project" value="TreeGrafter"/>
</dbReference>
<evidence type="ECO:0008006" key="20">
    <source>
        <dbReference type="Google" id="ProtNLM"/>
    </source>
</evidence>
<evidence type="ECO:0000256" key="5">
    <source>
        <dbReference type="ARBA" id="ARBA00022801"/>
    </source>
</evidence>